<dbReference type="EMBL" id="HG992985">
    <property type="protein sequence ID" value="CAE7206112.1"/>
    <property type="molecule type" value="Genomic_DNA"/>
</dbReference>
<gene>
    <name evidence="2" type="ORF">PTTW11_09492</name>
</gene>
<evidence type="ECO:0000313" key="3">
    <source>
        <dbReference type="Proteomes" id="UP000472372"/>
    </source>
</evidence>
<feature type="region of interest" description="Disordered" evidence="1">
    <location>
        <begin position="1"/>
        <end position="23"/>
    </location>
</feature>
<feature type="compositionally biased region" description="Basic and acidic residues" evidence="1">
    <location>
        <begin position="9"/>
        <end position="23"/>
    </location>
</feature>
<name>A0A6S6WCL2_9PLEO</name>
<protein>
    <submittedName>
        <fullName evidence="2">Uncharacterized protein</fullName>
    </submittedName>
</protein>
<dbReference type="AlphaFoldDB" id="A0A6S6WCL2"/>
<proteinExistence type="predicted"/>
<evidence type="ECO:0000313" key="2">
    <source>
        <dbReference type="EMBL" id="CAE7206112.1"/>
    </source>
</evidence>
<evidence type="ECO:0000256" key="1">
    <source>
        <dbReference type="SAM" id="MobiDB-lite"/>
    </source>
</evidence>
<accession>A0A6S6WCL2</accession>
<dbReference type="Proteomes" id="UP000472372">
    <property type="component" value="Chromosome 9"/>
</dbReference>
<organism evidence="2 3">
    <name type="scientific">Pyrenophora teres f. teres</name>
    <dbReference type="NCBI Taxonomy" id="97479"/>
    <lineage>
        <taxon>Eukaryota</taxon>
        <taxon>Fungi</taxon>
        <taxon>Dikarya</taxon>
        <taxon>Ascomycota</taxon>
        <taxon>Pezizomycotina</taxon>
        <taxon>Dothideomycetes</taxon>
        <taxon>Pleosporomycetidae</taxon>
        <taxon>Pleosporales</taxon>
        <taxon>Pleosporineae</taxon>
        <taxon>Pleosporaceae</taxon>
        <taxon>Pyrenophora</taxon>
    </lineage>
</organism>
<reference evidence="2" key="1">
    <citation type="submission" date="2021-02" db="EMBL/GenBank/DDBJ databases">
        <authorList>
            <person name="Syme A R."/>
            <person name="Syme A R."/>
            <person name="Moolhuijzen P."/>
        </authorList>
    </citation>
    <scope>NUCLEOTIDE SEQUENCE</scope>
    <source>
        <strain evidence="2">W1-1</strain>
    </source>
</reference>
<sequence length="448" mass="51691">MTMRIQMGEPRKEPQPIEKTGDHQSEQLKAVVQIMKHVHRDKLPGDSHKVDSASRILFDQFKLNKPNQEYKLRLLSEPIDHHDTSNNDTDKHADLQMSKSTGIRGQGPLSKLPPELRRNIFRHLLVFKQSIQVICESKDPMKFAGFTRLPPVLHEHALTSVHDYPRAPGLELSEFKDLFAIAATNRENCELAREVYYKENRFVMPRDGRLAAGFHCKEWLKAIGPRARWFLADVTFEVVRMENLPYTKAEPGDIHEILKSLGESAFLRSLVIRRFLAYGASRACDKKMKKALKALFDYRGLMIFTIGNMPELEASFASLVTRPKDLVSFKEQPAYTIGNSKARTFTPFQYHTLMNYKRNILQYLYVHTRSTDDKRDHISSKAMEKEFQERVAEAAIMCKKTLVDKLIERGATWMRGAQDLKDAHDAYLRENKVSKQLDEFPDPMDIDG</sequence>